<evidence type="ECO:0000256" key="1">
    <source>
        <dbReference type="ARBA" id="ARBA00022737"/>
    </source>
</evidence>
<name>A0A2R8BGN3_9RHOB</name>
<organism evidence="4 5">
    <name type="scientific">Ascidiaceihabitans donghaensis</name>
    <dbReference type="NCBI Taxonomy" id="1510460"/>
    <lineage>
        <taxon>Bacteria</taxon>
        <taxon>Pseudomonadati</taxon>
        <taxon>Pseudomonadota</taxon>
        <taxon>Alphaproteobacteria</taxon>
        <taxon>Rhodobacterales</taxon>
        <taxon>Paracoccaceae</taxon>
        <taxon>Ascidiaceihabitans</taxon>
    </lineage>
</organism>
<dbReference type="InterPro" id="IPR011990">
    <property type="entry name" value="TPR-like_helical_dom_sf"/>
</dbReference>
<evidence type="ECO:0000256" key="2">
    <source>
        <dbReference type="ARBA" id="ARBA00022803"/>
    </source>
</evidence>
<gene>
    <name evidence="4" type="ORF">ASD8599_02972</name>
</gene>
<dbReference type="Proteomes" id="UP000244880">
    <property type="component" value="Unassembled WGS sequence"/>
</dbReference>
<evidence type="ECO:0000256" key="3">
    <source>
        <dbReference type="SAM" id="SignalP"/>
    </source>
</evidence>
<dbReference type="EMBL" id="OMOR01000001">
    <property type="protein sequence ID" value="SPH22225.1"/>
    <property type="molecule type" value="Genomic_DNA"/>
</dbReference>
<dbReference type="SUPFAM" id="SSF48452">
    <property type="entry name" value="TPR-like"/>
    <property type="match status" value="1"/>
</dbReference>
<feature type="signal peptide" evidence="3">
    <location>
        <begin position="1"/>
        <end position="16"/>
    </location>
</feature>
<feature type="chain" id="PRO_5015333506" evidence="3">
    <location>
        <begin position="17"/>
        <end position="184"/>
    </location>
</feature>
<dbReference type="PANTHER" id="PTHR44858">
    <property type="entry name" value="TETRATRICOPEPTIDE REPEAT PROTEIN 6"/>
    <property type="match status" value="1"/>
</dbReference>
<accession>A0A2R8BGN3</accession>
<evidence type="ECO:0000313" key="5">
    <source>
        <dbReference type="Proteomes" id="UP000244880"/>
    </source>
</evidence>
<dbReference type="PANTHER" id="PTHR44858:SF1">
    <property type="entry name" value="UDP-N-ACETYLGLUCOSAMINE--PEPTIDE N-ACETYLGLUCOSAMINYLTRANSFERASE SPINDLY-RELATED"/>
    <property type="match status" value="1"/>
</dbReference>
<keyword evidence="3" id="KW-0732">Signal</keyword>
<protein>
    <submittedName>
        <fullName evidence="4">Uncharacterized protein</fullName>
    </submittedName>
</protein>
<dbReference type="RefSeq" id="WP_108830207.1">
    <property type="nucleotide sequence ID" value="NZ_OMOR01000001.1"/>
</dbReference>
<dbReference type="OrthoDB" id="9815010at2"/>
<keyword evidence="5" id="KW-1185">Reference proteome</keyword>
<dbReference type="SMART" id="SM00028">
    <property type="entry name" value="TPR"/>
    <property type="match status" value="2"/>
</dbReference>
<keyword evidence="2" id="KW-0802">TPR repeat</keyword>
<keyword evidence="1" id="KW-0677">Repeat</keyword>
<dbReference type="AlphaFoldDB" id="A0A2R8BGN3"/>
<dbReference type="Gene3D" id="1.25.40.10">
    <property type="entry name" value="Tetratricopeptide repeat domain"/>
    <property type="match status" value="1"/>
</dbReference>
<proteinExistence type="predicted"/>
<sequence>MRILFALALMAGPVWAQDCPDPADHSAELNGLIAKARAAPDEAAGREVSSSMWQVWLRAPNEQAQEVLDRGMRQRDVYDFVGAFKEFDTLATYCPTYAEGFNQRAYVQFLQGAFAGALKDLDLALAINPNHVAAQSGRALTLMQLGRIPEARTQMLAALKNNPWLSERALVAKGAPLGPKGEDI</sequence>
<dbReference type="InterPro" id="IPR019734">
    <property type="entry name" value="TPR_rpt"/>
</dbReference>
<reference evidence="4 5" key="1">
    <citation type="submission" date="2018-03" db="EMBL/GenBank/DDBJ databases">
        <authorList>
            <person name="Keele B.F."/>
        </authorList>
    </citation>
    <scope>NUCLEOTIDE SEQUENCE [LARGE SCALE GENOMIC DNA]</scope>
    <source>
        <strain evidence="4 5">CECT 8599</strain>
    </source>
</reference>
<dbReference type="InterPro" id="IPR050498">
    <property type="entry name" value="Ycf3"/>
</dbReference>
<dbReference type="Pfam" id="PF14559">
    <property type="entry name" value="TPR_19"/>
    <property type="match status" value="1"/>
</dbReference>
<evidence type="ECO:0000313" key="4">
    <source>
        <dbReference type="EMBL" id="SPH22225.1"/>
    </source>
</evidence>